<organism evidence="2">
    <name type="scientific">marine sediment metagenome</name>
    <dbReference type="NCBI Taxonomy" id="412755"/>
    <lineage>
        <taxon>unclassified sequences</taxon>
        <taxon>metagenomes</taxon>
        <taxon>ecological metagenomes</taxon>
    </lineage>
</organism>
<dbReference type="SUPFAM" id="SSF46785">
    <property type="entry name" value="Winged helix' DNA-binding domain"/>
    <property type="match status" value="1"/>
</dbReference>
<dbReference type="Gene3D" id="1.10.10.10">
    <property type="entry name" value="Winged helix-like DNA-binding domain superfamily/Winged helix DNA-binding domain"/>
    <property type="match status" value="1"/>
</dbReference>
<dbReference type="CDD" id="cd00090">
    <property type="entry name" value="HTH_ARSR"/>
    <property type="match status" value="1"/>
</dbReference>
<comment type="caution">
    <text evidence="2">The sequence shown here is derived from an EMBL/GenBank/DDBJ whole genome shotgun (WGS) entry which is preliminary data.</text>
</comment>
<evidence type="ECO:0000313" key="2">
    <source>
        <dbReference type="EMBL" id="KKM84844.1"/>
    </source>
</evidence>
<dbReference type="InterPro" id="IPR011991">
    <property type="entry name" value="ArsR-like_HTH"/>
</dbReference>
<accession>A0A0F9KRJ1</accession>
<dbReference type="InterPro" id="IPR001845">
    <property type="entry name" value="HTH_ArsR_DNA-bd_dom"/>
</dbReference>
<reference evidence="2" key="1">
    <citation type="journal article" date="2015" name="Nature">
        <title>Complex archaea that bridge the gap between prokaryotes and eukaryotes.</title>
        <authorList>
            <person name="Spang A."/>
            <person name="Saw J.H."/>
            <person name="Jorgensen S.L."/>
            <person name="Zaremba-Niedzwiedzka K."/>
            <person name="Martijn J."/>
            <person name="Lind A.E."/>
            <person name="van Eijk R."/>
            <person name="Schleper C."/>
            <person name="Guy L."/>
            <person name="Ettema T.J."/>
        </authorList>
    </citation>
    <scope>NUCLEOTIDE SEQUENCE</scope>
</reference>
<dbReference type="PROSITE" id="PS50987">
    <property type="entry name" value="HTH_ARSR_2"/>
    <property type="match status" value="1"/>
</dbReference>
<feature type="domain" description="HTH arsR-type" evidence="1">
    <location>
        <begin position="292"/>
        <end position="377"/>
    </location>
</feature>
<dbReference type="GO" id="GO:0003700">
    <property type="term" value="F:DNA-binding transcription factor activity"/>
    <property type="evidence" value="ECO:0007669"/>
    <property type="project" value="InterPro"/>
</dbReference>
<evidence type="ECO:0000259" key="1">
    <source>
        <dbReference type="PROSITE" id="PS50987"/>
    </source>
</evidence>
<proteinExistence type="predicted"/>
<gene>
    <name evidence="2" type="ORF">LCGC14_1295030</name>
</gene>
<dbReference type="AlphaFoldDB" id="A0A0F9KRJ1"/>
<dbReference type="InterPro" id="IPR036390">
    <property type="entry name" value="WH_DNA-bd_sf"/>
</dbReference>
<protein>
    <recommendedName>
        <fullName evidence="1">HTH arsR-type domain-containing protein</fullName>
    </recommendedName>
</protein>
<dbReference type="InterPro" id="IPR036388">
    <property type="entry name" value="WH-like_DNA-bd_sf"/>
</dbReference>
<name>A0A0F9KRJ1_9ZZZZ</name>
<dbReference type="EMBL" id="LAZR01007504">
    <property type="protein sequence ID" value="KKM84844.1"/>
    <property type="molecule type" value="Genomic_DNA"/>
</dbReference>
<sequence>MSSLADAQATRWRELTSAVNKWFSTPDLEGLRIILSAVSSHYKPEVEPVWLFVVGPSSSAKTKLGIEPLQTLPQAHVAGSLTPKTFLSSYGGKHDSGLLSRLGAKPLILFKDFTTFLSLRLDDRATVSSHLREIYDGFFQRDTGAGKTLSWRGKATVIAAVTPAIERAWAIHRDLGERFISVRWRSGPRLAAAGRAIGQRAKQADIREELQRLTKAFLSTGIPKPEAALPQTANDTISRLSCMVGYLRAHVIRDTYHRDIIDTVEAEGPGRLVQILDSLCRAHASLFGRETISTADLGLAHRVTLDSVPVQRLRIYQALSRKGPLGYVDLAVQTGLNNSSLTYHLEEMVAVDVLTVEKEGNKVIYEFSDIFKEFLPR</sequence>